<dbReference type="OrthoDB" id="566238at2759"/>
<dbReference type="PROSITE" id="PS50206">
    <property type="entry name" value="RHODANESE_3"/>
    <property type="match status" value="1"/>
</dbReference>
<dbReference type="Gene3D" id="3.40.250.10">
    <property type="entry name" value="Rhodanese-like domain"/>
    <property type="match status" value="1"/>
</dbReference>
<feature type="signal peptide" evidence="1">
    <location>
        <begin position="1"/>
        <end position="18"/>
    </location>
</feature>
<evidence type="ECO:0000259" key="2">
    <source>
        <dbReference type="PROSITE" id="PS50206"/>
    </source>
</evidence>
<evidence type="ECO:0000313" key="4">
    <source>
        <dbReference type="Proteomes" id="UP000440578"/>
    </source>
</evidence>
<dbReference type="Pfam" id="PF00581">
    <property type="entry name" value="Rhodanese"/>
    <property type="match status" value="1"/>
</dbReference>
<evidence type="ECO:0000256" key="1">
    <source>
        <dbReference type="SAM" id="SignalP"/>
    </source>
</evidence>
<organism evidence="3 4">
    <name type="scientific">Amphibalanus amphitrite</name>
    <name type="common">Striped barnacle</name>
    <name type="synonym">Balanus amphitrite</name>
    <dbReference type="NCBI Taxonomy" id="1232801"/>
    <lineage>
        <taxon>Eukaryota</taxon>
        <taxon>Metazoa</taxon>
        <taxon>Ecdysozoa</taxon>
        <taxon>Arthropoda</taxon>
        <taxon>Crustacea</taxon>
        <taxon>Multicrustacea</taxon>
        <taxon>Cirripedia</taxon>
        <taxon>Thoracica</taxon>
        <taxon>Thoracicalcarea</taxon>
        <taxon>Balanomorpha</taxon>
        <taxon>Balanoidea</taxon>
        <taxon>Balanidae</taxon>
        <taxon>Amphibalaninae</taxon>
        <taxon>Amphibalanus</taxon>
    </lineage>
</organism>
<protein>
    <submittedName>
        <fullName evidence="3">Thiosulfate sulfurtransferase/rhodanese-like domain-containing protein 3</fullName>
    </submittedName>
</protein>
<feature type="domain" description="Rhodanese" evidence="2">
    <location>
        <begin position="38"/>
        <end position="140"/>
    </location>
</feature>
<dbReference type="PANTHER" id="PTHR44086">
    <property type="entry name" value="THIOSULFATE SULFURTRANSFERASE RDL2, MITOCHONDRIAL-RELATED"/>
    <property type="match status" value="1"/>
</dbReference>
<sequence length="272" mass="30360">MSLLLTLLCVSALPVGRSAPSPRPYPAVEFEELLPRVLADDVLLIDVRNRSELLDPGRIPNSLNLPLPELERALAMSPGEFFDRYGFVLPAPDQEMVLTCRSGRRIQTAAARLIPDGYTNVRLFYDSYKGWVGRGAPVSRQLAPEELVSRLEDDSQQVLDLRPRVARRKRQVGYLQPVEGSNALSIDELDLALRLTPGQFREKFGFEKPPQEAPLTVIAEDENQTLDSLELLNGHGYYDLGLYFGPLQEWLPEKDAPLVSGTIDTTSTTDTK</sequence>
<dbReference type="InterPro" id="IPR001763">
    <property type="entry name" value="Rhodanese-like_dom"/>
</dbReference>
<dbReference type="GO" id="GO:0005739">
    <property type="term" value="C:mitochondrion"/>
    <property type="evidence" value="ECO:0007669"/>
    <property type="project" value="TreeGrafter"/>
</dbReference>
<dbReference type="EMBL" id="VIIS01001310">
    <property type="protein sequence ID" value="KAF0299942.1"/>
    <property type="molecule type" value="Genomic_DNA"/>
</dbReference>
<accession>A0A6A4WAI6</accession>
<comment type="caution">
    <text evidence="3">The sequence shown here is derived from an EMBL/GenBank/DDBJ whole genome shotgun (WGS) entry which is preliminary data.</text>
</comment>
<dbReference type="Proteomes" id="UP000440578">
    <property type="component" value="Unassembled WGS sequence"/>
</dbReference>
<reference evidence="3 4" key="1">
    <citation type="submission" date="2019-07" db="EMBL/GenBank/DDBJ databases">
        <title>Draft genome assembly of a fouling barnacle, Amphibalanus amphitrite (Darwin, 1854): The first reference genome for Thecostraca.</title>
        <authorList>
            <person name="Kim W."/>
        </authorList>
    </citation>
    <scope>NUCLEOTIDE SEQUENCE [LARGE SCALE GENOMIC DNA]</scope>
    <source>
        <strain evidence="3">SNU_AA5</strain>
        <tissue evidence="3">Soma without cirri and trophi</tissue>
    </source>
</reference>
<keyword evidence="3" id="KW-0808">Transferase</keyword>
<proteinExistence type="predicted"/>
<dbReference type="PANTHER" id="PTHR44086:SF10">
    <property type="entry name" value="THIOSULFATE SULFURTRANSFERASE_RHODANESE-LIKE DOMAIN-CONTAINING PROTEIN 3"/>
    <property type="match status" value="1"/>
</dbReference>
<name>A0A6A4WAI6_AMPAM</name>
<evidence type="ECO:0000313" key="3">
    <source>
        <dbReference type="EMBL" id="KAF0299942.1"/>
    </source>
</evidence>
<dbReference type="AlphaFoldDB" id="A0A6A4WAI6"/>
<dbReference type="SMART" id="SM00450">
    <property type="entry name" value="RHOD"/>
    <property type="match status" value="1"/>
</dbReference>
<feature type="chain" id="PRO_5025624934" evidence="1">
    <location>
        <begin position="19"/>
        <end position="272"/>
    </location>
</feature>
<dbReference type="SUPFAM" id="SSF52821">
    <property type="entry name" value="Rhodanese/Cell cycle control phosphatase"/>
    <property type="match status" value="2"/>
</dbReference>
<keyword evidence="1" id="KW-0732">Signal</keyword>
<dbReference type="InterPro" id="IPR036873">
    <property type="entry name" value="Rhodanese-like_dom_sf"/>
</dbReference>
<keyword evidence="4" id="KW-1185">Reference proteome</keyword>
<gene>
    <name evidence="3" type="primary">Tstd3</name>
    <name evidence="3" type="ORF">FJT64_027446</name>
</gene>
<dbReference type="GO" id="GO:0004792">
    <property type="term" value="F:thiosulfate-cyanide sulfurtransferase activity"/>
    <property type="evidence" value="ECO:0007669"/>
    <property type="project" value="TreeGrafter"/>
</dbReference>